<reference evidence="1" key="1">
    <citation type="journal article" date="2013" name="Environ. Microbiol.">
        <title>Microbiota from the distal guts of lean and obese adolescents exhibit partial functional redundancy besides clear differences in community structure.</title>
        <authorList>
            <person name="Ferrer M."/>
            <person name="Ruiz A."/>
            <person name="Lanza F."/>
            <person name="Haange S.B."/>
            <person name="Oberbach A."/>
            <person name="Till H."/>
            <person name="Bargiela R."/>
            <person name="Campoy C."/>
            <person name="Segura M.T."/>
            <person name="Richter M."/>
            <person name="von Bergen M."/>
            <person name="Seifert J."/>
            <person name="Suarez A."/>
        </authorList>
    </citation>
    <scope>NUCLEOTIDE SEQUENCE</scope>
</reference>
<comment type="caution">
    <text evidence="1">The sequence shown here is derived from an EMBL/GenBank/DDBJ whole genome shotgun (WGS) entry which is preliminary data.</text>
</comment>
<sequence>MPDMLVKLYDLPDEAPALARSYAFGVEIRRAMAPDRQRVLDWVRTHSGDCAAGECAVSFAHTPIGCWVATRGSEIVGYA</sequence>
<dbReference type="AlphaFoldDB" id="K1TAR5"/>
<accession>K1TAR5</accession>
<dbReference type="GO" id="GO:0016740">
    <property type="term" value="F:transferase activity"/>
    <property type="evidence" value="ECO:0007669"/>
    <property type="project" value="UniProtKB-KW"/>
</dbReference>
<keyword evidence="1" id="KW-0808">Transferase</keyword>
<feature type="non-terminal residue" evidence="1">
    <location>
        <position position="79"/>
    </location>
</feature>
<name>K1TAR5_9ZZZZ</name>
<gene>
    <name evidence="1" type="ORF">OBE_05779</name>
</gene>
<protein>
    <submittedName>
        <fullName evidence="1">GCN5-related N-acetyltransferase</fullName>
    </submittedName>
</protein>
<dbReference type="EMBL" id="AJWZ01003972">
    <property type="protein sequence ID" value="EKC66753.1"/>
    <property type="molecule type" value="Genomic_DNA"/>
</dbReference>
<evidence type="ECO:0000313" key="1">
    <source>
        <dbReference type="EMBL" id="EKC66753.1"/>
    </source>
</evidence>
<proteinExistence type="predicted"/>
<organism evidence="1">
    <name type="scientific">human gut metagenome</name>
    <dbReference type="NCBI Taxonomy" id="408170"/>
    <lineage>
        <taxon>unclassified sequences</taxon>
        <taxon>metagenomes</taxon>
        <taxon>organismal metagenomes</taxon>
    </lineage>
</organism>